<dbReference type="GO" id="GO:0070403">
    <property type="term" value="F:NAD+ binding"/>
    <property type="evidence" value="ECO:0007669"/>
    <property type="project" value="InterPro"/>
</dbReference>
<dbReference type="Pfam" id="PF02737">
    <property type="entry name" value="3HCDH_N"/>
    <property type="match status" value="1"/>
</dbReference>
<evidence type="ECO:0008006" key="6">
    <source>
        <dbReference type="Google" id="ProtNLM"/>
    </source>
</evidence>
<keyword evidence="2" id="KW-0560">Oxidoreductase</keyword>
<proteinExistence type="inferred from homology"/>
<dbReference type="SUPFAM" id="SSF48179">
    <property type="entry name" value="6-phosphogluconate dehydrogenase C-terminal domain-like"/>
    <property type="match status" value="1"/>
</dbReference>
<evidence type="ECO:0000313" key="5">
    <source>
        <dbReference type="EMBL" id="KKL92859.1"/>
    </source>
</evidence>
<evidence type="ECO:0000256" key="2">
    <source>
        <dbReference type="ARBA" id="ARBA00023002"/>
    </source>
</evidence>
<dbReference type="PANTHER" id="PTHR48075">
    <property type="entry name" value="3-HYDROXYACYL-COA DEHYDROGENASE FAMILY PROTEIN"/>
    <property type="match status" value="1"/>
</dbReference>
<dbReference type="InterPro" id="IPR006176">
    <property type="entry name" value="3-OHacyl-CoA_DH_NAD-bd"/>
</dbReference>
<dbReference type="SUPFAM" id="SSF51735">
    <property type="entry name" value="NAD(P)-binding Rossmann-fold domains"/>
    <property type="match status" value="1"/>
</dbReference>
<dbReference type="NCBIfam" id="NF004783">
    <property type="entry name" value="PRK06129.1"/>
    <property type="match status" value="1"/>
</dbReference>
<dbReference type="InterPro" id="IPR013328">
    <property type="entry name" value="6PGD_dom2"/>
</dbReference>
<dbReference type="InterPro" id="IPR036291">
    <property type="entry name" value="NAD(P)-bd_dom_sf"/>
</dbReference>
<dbReference type="PROSITE" id="PS00067">
    <property type="entry name" value="3HCDH"/>
    <property type="match status" value="1"/>
</dbReference>
<organism evidence="5">
    <name type="scientific">marine sediment metagenome</name>
    <dbReference type="NCBI Taxonomy" id="412755"/>
    <lineage>
        <taxon>unclassified sequences</taxon>
        <taxon>metagenomes</taxon>
        <taxon>ecological metagenomes</taxon>
    </lineage>
</organism>
<evidence type="ECO:0000256" key="1">
    <source>
        <dbReference type="ARBA" id="ARBA00009463"/>
    </source>
</evidence>
<dbReference type="AlphaFoldDB" id="A0A0F9G2F7"/>
<dbReference type="EMBL" id="LAZR01019353">
    <property type="protein sequence ID" value="KKL92859.1"/>
    <property type="molecule type" value="Genomic_DNA"/>
</dbReference>
<name>A0A0F9G2F7_9ZZZZ</name>
<reference evidence="5" key="1">
    <citation type="journal article" date="2015" name="Nature">
        <title>Complex archaea that bridge the gap between prokaryotes and eukaryotes.</title>
        <authorList>
            <person name="Spang A."/>
            <person name="Saw J.H."/>
            <person name="Jorgensen S.L."/>
            <person name="Zaremba-Niedzwiedzka K."/>
            <person name="Martijn J."/>
            <person name="Lind A.E."/>
            <person name="van Eijk R."/>
            <person name="Schleper C."/>
            <person name="Guy L."/>
            <person name="Ettema T.J."/>
        </authorList>
    </citation>
    <scope>NUCLEOTIDE SEQUENCE</scope>
</reference>
<sequence length="323" mass="34855">VMAAPQTGTRGAPKVAIIGSGLIGCAWAVSFARGGCAVAMTDQSDDVLADAPARIRQFAEEMAGADLLLGATADEVCDRVRLAQGMQDALEGVDHVQENVPEKVEIKQAVWAELDRLAPPNAVLASSTSALLPSTFTEGLAGRHRCLVAHPINPPCLIPAVEVVPAPWTDPEMIERTAALMTRIGQTPIRMKREVDGFLMNRLQGALLQEAFRLVDQGIASPEDVDIGIRDGLAPRWALMGPFETIDLNAPGGVRDYVARYQGMYGTMAPSQREPADWFGPALDQIDSERRAAVPVQDIPKAQARRDSRLMALMQFLRGKDRA</sequence>
<dbReference type="InterPro" id="IPR008927">
    <property type="entry name" value="6-PGluconate_DH-like_C_sf"/>
</dbReference>
<dbReference type="GO" id="GO:0006631">
    <property type="term" value="P:fatty acid metabolic process"/>
    <property type="evidence" value="ECO:0007669"/>
    <property type="project" value="InterPro"/>
</dbReference>
<dbReference type="Pfam" id="PF00725">
    <property type="entry name" value="3HCDH"/>
    <property type="match status" value="1"/>
</dbReference>
<dbReference type="GO" id="GO:0050104">
    <property type="term" value="F:L-gulonate 3-dehydrogenase activity"/>
    <property type="evidence" value="ECO:0007669"/>
    <property type="project" value="TreeGrafter"/>
</dbReference>
<feature type="non-terminal residue" evidence="5">
    <location>
        <position position="1"/>
    </location>
</feature>
<evidence type="ECO:0000259" key="3">
    <source>
        <dbReference type="Pfam" id="PF00725"/>
    </source>
</evidence>
<feature type="domain" description="3-hydroxyacyl-CoA dehydrogenase NAD binding" evidence="4">
    <location>
        <begin position="14"/>
        <end position="192"/>
    </location>
</feature>
<feature type="domain" description="3-hydroxyacyl-CoA dehydrogenase C-terminal" evidence="3">
    <location>
        <begin position="197"/>
        <end position="265"/>
    </location>
</feature>
<dbReference type="PANTHER" id="PTHR48075:SF1">
    <property type="entry name" value="LAMBDA-CRYSTALLIN HOMOLOG"/>
    <property type="match status" value="1"/>
</dbReference>
<dbReference type="InterPro" id="IPR006180">
    <property type="entry name" value="3-OHacyl-CoA_DH_CS"/>
</dbReference>
<protein>
    <recommendedName>
        <fullName evidence="6">3-hydroxyacyl-CoA dehydrogenase NAD binding domain-containing protein</fullName>
    </recommendedName>
</protein>
<comment type="caution">
    <text evidence="5">The sequence shown here is derived from an EMBL/GenBank/DDBJ whole genome shotgun (WGS) entry which is preliminary data.</text>
</comment>
<dbReference type="Gene3D" id="3.40.50.720">
    <property type="entry name" value="NAD(P)-binding Rossmann-like Domain"/>
    <property type="match status" value="1"/>
</dbReference>
<dbReference type="Gene3D" id="1.10.1040.10">
    <property type="entry name" value="N-(1-d-carboxylethyl)-l-norvaline Dehydrogenase, domain 2"/>
    <property type="match status" value="1"/>
</dbReference>
<accession>A0A0F9G2F7</accession>
<evidence type="ECO:0000259" key="4">
    <source>
        <dbReference type="Pfam" id="PF02737"/>
    </source>
</evidence>
<dbReference type="InterPro" id="IPR006108">
    <property type="entry name" value="3HC_DH_C"/>
</dbReference>
<gene>
    <name evidence="5" type="ORF">LCGC14_1880500</name>
</gene>
<comment type="similarity">
    <text evidence="1">Belongs to the 3-hydroxyacyl-CoA dehydrogenase family.</text>
</comment>